<evidence type="ECO:0000313" key="1">
    <source>
        <dbReference type="EnsemblPlants" id="AET6Gv20230700.1"/>
    </source>
</evidence>
<dbReference type="Gramene" id="AET6Gv20230700.3">
    <property type="protein sequence ID" value="AET6Gv20230700.3"/>
    <property type="gene ID" value="AET6Gv20230700"/>
</dbReference>
<dbReference type="Proteomes" id="UP000015105">
    <property type="component" value="Chromosome 6D"/>
</dbReference>
<reference evidence="1" key="5">
    <citation type="journal article" date="2021" name="G3 (Bethesda)">
        <title>Aegilops tauschii genome assembly Aet v5.0 features greater sequence contiguity and improved annotation.</title>
        <authorList>
            <person name="Wang L."/>
            <person name="Zhu T."/>
            <person name="Rodriguez J.C."/>
            <person name="Deal K.R."/>
            <person name="Dubcovsky J."/>
            <person name="McGuire P.E."/>
            <person name="Lux T."/>
            <person name="Spannagl M."/>
            <person name="Mayer K.F.X."/>
            <person name="Baldrich P."/>
            <person name="Meyers B.C."/>
            <person name="Huo N."/>
            <person name="Gu Y.Q."/>
            <person name="Zhou H."/>
            <person name="Devos K.M."/>
            <person name="Bennetzen J.L."/>
            <person name="Unver T."/>
            <person name="Budak H."/>
            <person name="Gulick P.J."/>
            <person name="Galiba G."/>
            <person name="Kalapos B."/>
            <person name="Nelson D.R."/>
            <person name="Li P."/>
            <person name="You F.M."/>
            <person name="Luo M.C."/>
            <person name="Dvorak J."/>
        </authorList>
    </citation>
    <scope>NUCLEOTIDE SEQUENCE [LARGE SCALE GENOMIC DNA]</scope>
    <source>
        <strain evidence="1">cv. AL8/78</strain>
    </source>
</reference>
<keyword evidence="2" id="KW-1185">Reference proteome</keyword>
<accession>A0A453N5N2</accession>
<name>A0A453N5N2_AEGTS</name>
<reference evidence="1" key="4">
    <citation type="submission" date="2019-03" db="UniProtKB">
        <authorList>
            <consortium name="EnsemblPlants"/>
        </authorList>
    </citation>
    <scope>IDENTIFICATION</scope>
</reference>
<dbReference type="EnsemblPlants" id="AET6Gv20230700.1">
    <property type="protein sequence ID" value="AET6Gv20230700.1"/>
    <property type="gene ID" value="AET6Gv20230700"/>
</dbReference>
<evidence type="ECO:0000313" key="2">
    <source>
        <dbReference type="Proteomes" id="UP000015105"/>
    </source>
</evidence>
<reference evidence="2" key="2">
    <citation type="journal article" date="2017" name="Nat. Plants">
        <title>The Aegilops tauschii genome reveals multiple impacts of transposons.</title>
        <authorList>
            <person name="Zhao G."/>
            <person name="Zou C."/>
            <person name="Li K."/>
            <person name="Wang K."/>
            <person name="Li T."/>
            <person name="Gao L."/>
            <person name="Zhang X."/>
            <person name="Wang H."/>
            <person name="Yang Z."/>
            <person name="Liu X."/>
            <person name="Jiang W."/>
            <person name="Mao L."/>
            <person name="Kong X."/>
            <person name="Jiao Y."/>
            <person name="Jia J."/>
        </authorList>
    </citation>
    <scope>NUCLEOTIDE SEQUENCE [LARGE SCALE GENOMIC DNA]</scope>
    <source>
        <strain evidence="2">cv. AL8/78</strain>
    </source>
</reference>
<sequence length="55" mass="6432">MRVDQDEPTKSCTMYVEHIRSISESMNNYIDDVLCLHSLPFVCYISSMYHCTVLL</sequence>
<dbReference type="AlphaFoldDB" id="A0A453N5N2"/>
<dbReference type="Gramene" id="AET6Gv20230700.1">
    <property type="protein sequence ID" value="AET6Gv20230700.1"/>
    <property type="gene ID" value="AET6Gv20230700"/>
</dbReference>
<reference evidence="1" key="3">
    <citation type="journal article" date="2017" name="Nature">
        <title>Genome sequence of the progenitor of the wheat D genome Aegilops tauschii.</title>
        <authorList>
            <person name="Luo M.C."/>
            <person name="Gu Y.Q."/>
            <person name="Puiu D."/>
            <person name="Wang H."/>
            <person name="Twardziok S.O."/>
            <person name="Deal K.R."/>
            <person name="Huo N."/>
            <person name="Zhu T."/>
            <person name="Wang L."/>
            <person name="Wang Y."/>
            <person name="McGuire P.E."/>
            <person name="Liu S."/>
            <person name="Long H."/>
            <person name="Ramasamy R.K."/>
            <person name="Rodriguez J.C."/>
            <person name="Van S.L."/>
            <person name="Yuan L."/>
            <person name="Wang Z."/>
            <person name="Xia Z."/>
            <person name="Xiao L."/>
            <person name="Anderson O.D."/>
            <person name="Ouyang S."/>
            <person name="Liang Y."/>
            <person name="Zimin A.V."/>
            <person name="Pertea G."/>
            <person name="Qi P."/>
            <person name="Bennetzen J.L."/>
            <person name="Dai X."/>
            <person name="Dawson M.W."/>
            <person name="Muller H.G."/>
            <person name="Kugler K."/>
            <person name="Rivarola-Duarte L."/>
            <person name="Spannagl M."/>
            <person name="Mayer K.F.X."/>
            <person name="Lu F.H."/>
            <person name="Bevan M.W."/>
            <person name="Leroy P."/>
            <person name="Li P."/>
            <person name="You F.M."/>
            <person name="Sun Q."/>
            <person name="Liu Z."/>
            <person name="Lyons E."/>
            <person name="Wicker T."/>
            <person name="Salzberg S.L."/>
            <person name="Devos K.M."/>
            <person name="Dvorak J."/>
        </authorList>
    </citation>
    <scope>NUCLEOTIDE SEQUENCE [LARGE SCALE GENOMIC DNA]</scope>
    <source>
        <strain evidence="1">cv. AL8/78</strain>
    </source>
</reference>
<dbReference type="EnsemblPlants" id="AET6Gv20230700.3">
    <property type="protein sequence ID" value="AET6Gv20230700.3"/>
    <property type="gene ID" value="AET6Gv20230700"/>
</dbReference>
<proteinExistence type="predicted"/>
<organism evidence="1 2">
    <name type="scientific">Aegilops tauschii subsp. strangulata</name>
    <name type="common">Goatgrass</name>
    <dbReference type="NCBI Taxonomy" id="200361"/>
    <lineage>
        <taxon>Eukaryota</taxon>
        <taxon>Viridiplantae</taxon>
        <taxon>Streptophyta</taxon>
        <taxon>Embryophyta</taxon>
        <taxon>Tracheophyta</taxon>
        <taxon>Spermatophyta</taxon>
        <taxon>Magnoliopsida</taxon>
        <taxon>Liliopsida</taxon>
        <taxon>Poales</taxon>
        <taxon>Poaceae</taxon>
        <taxon>BOP clade</taxon>
        <taxon>Pooideae</taxon>
        <taxon>Triticodae</taxon>
        <taxon>Triticeae</taxon>
        <taxon>Triticinae</taxon>
        <taxon>Aegilops</taxon>
    </lineage>
</organism>
<protein>
    <submittedName>
        <fullName evidence="1">Uncharacterized protein</fullName>
    </submittedName>
</protein>
<reference evidence="2" key="1">
    <citation type="journal article" date="2014" name="Science">
        <title>Ancient hybridizations among the ancestral genomes of bread wheat.</title>
        <authorList>
            <consortium name="International Wheat Genome Sequencing Consortium,"/>
            <person name="Marcussen T."/>
            <person name="Sandve S.R."/>
            <person name="Heier L."/>
            <person name="Spannagl M."/>
            <person name="Pfeifer M."/>
            <person name="Jakobsen K.S."/>
            <person name="Wulff B.B."/>
            <person name="Steuernagel B."/>
            <person name="Mayer K.F."/>
            <person name="Olsen O.A."/>
        </authorList>
    </citation>
    <scope>NUCLEOTIDE SEQUENCE [LARGE SCALE GENOMIC DNA]</scope>
    <source>
        <strain evidence="2">cv. AL8/78</strain>
    </source>
</reference>